<comment type="caution">
    <text evidence="1">The sequence shown here is derived from an EMBL/GenBank/DDBJ whole genome shotgun (WGS) entry which is preliminary data.</text>
</comment>
<reference evidence="1" key="2">
    <citation type="submission" date="2020-09" db="EMBL/GenBank/DDBJ databases">
        <authorList>
            <person name="Sun Q."/>
            <person name="Zhou Y."/>
        </authorList>
    </citation>
    <scope>NUCLEOTIDE SEQUENCE</scope>
    <source>
        <strain evidence="1">CGMCC 1.12919</strain>
    </source>
</reference>
<dbReference type="AlphaFoldDB" id="A0A916XG38"/>
<evidence type="ECO:0000313" key="1">
    <source>
        <dbReference type="EMBL" id="GGC70793.1"/>
    </source>
</evidence>
<keyword evidence="2" id="KW-1185">Reference proteome</keyword>
<name>A0A916XG38_9HYPH</name>
<accession>A0A916XG38</accession>
<proteinExistence type="predicted"/>
<dbReference type="Proteomes" id="UP000637002">
    <property type="component" value="Unassembled WGS sequence"/>
</dbReference>
<dbReference type="RefSeq" id="WP_188610138.1">
    <property type="nucleotide sequence ID" value="NZ_BMGG01000005.1"/>
</dbReference>
<protein>
    <recommendedName>
        <fullName evidence="3">Helix-turn-helix domain-containing protein</fullName>
    </recommendedName>
</protein>
<organism evidence="1 2">
    <name type="scientific">Chelatococcus reniformis</name>
    <dbReference type="NCBI Taxonomy" id="1494448"/>
    <lineage>
        <taxon>Bacteria</taxon>
        <taxon>Pseudomonadati</taxon>
        <taxon>Pseudomonadota</taxon>
        <taxon>Alphaproteobacteria</taxon>
        <taxon>Hyphomicrobiales</taxon>
        <taxon>Chelatococcaceae</taxon>
        <taxon>Chelatococcus</taxon>
    </lineage>
</organism>
<dbReference type="EMBL" id="BMGG01000005">
    <property type="protein sequence ID" value="GGC70793.1"/>
    <property type="molecule type" value="Genomic_DNA"/>
</dbReference>
<sequence>MQQSNDATLISMAEAARRLGLNRSTLQRQVARGAIRSHGGMVRLAEVLKDRANNLDPSRGRRKVATLDRTQRATPPVASGDLVTGNDGEPVAYDDPAISAARFLAAHASAIVAKMAVEAGAPMRMAYALAAMVRMELMGAADDHFNRAGVELDENWCPRDVLASVGPNWRALAAKAGERVSREAWEAWTSALPWFRDDLVDDRVPYPSLPEPGRR</sequence>
<gene>
    <name evidence="1" type="ORF">GCM10010994_31700</name>
</gene>
<reference evidence="1" key="1">
    <citation type="journal article" date="2014" name="Int. J. Syst. Evol. Microbiol.">
        <title>Complete genome sequence of Corynebacterium casei LMG S-19264T (=DSM 44701T), isolated from a smear-ripened cheese.</title>
        <authorList>
            <consortium name="US DOE Joint Genome Institute (JGI-PGF)"/>
            <person name="Walter F."/>
            <person name="Albersmeier A."/>
            <person name="Kalinowski J."/>
            <person name="Ruckert C."/>
        </authorList>
    </citation>
    <scope>NUCLEOTIDE SEQUENCE</scope>
    <source>
        <strain evidence="1">CGMCC 1.12919</strain>
    </source>
</reference>
<evidence type="ECO:0000313" key="2">
    <source>
        <dbReference type="Proteomes" id="UP000637002"/>
    </source>
</evidence>
<evidence type="ECO:0008006" key="3">
    <source>
        <dbReference type="Google" id="ProtNLM"/>
    </source>
</evidence>